<dbReference type="PANTHER" id="PTHR36842:SF1">
    <property type="entry name" value="PROTEIN TOLB"/>
    <property type="match status" value="1"/>
</dbReference>
<dbReference type="STRING" id="1185767.IIF7_11483"/>
<dbReference type="EMBL" id="ARYN01000009">
    <property type="protein sequence ID" value="ORL45441.1"/>
    <property type="molecule type" value="Genomic_DNA"/>
</dbReference>
<reference evidence="2 3" key="1">
    <citation type="submission" date="2013-04" db="EMBL/GenBank/DDBJ databases">
        <title>Zunongwangia sp. 22II14-10F7 Genome Sequencing.</title>
        <authorList>
            <person name="Lai Q."/>
            <person name="Shao Z."/>
        </authorList>
    </citation>
    <scope>NUCLEOTIDE SEQUENCE [LARGE SCALE GENOMIC DNA]</scope>
    <source>
        <strain evidence="2 3">22II14-10F7</strain>
    </source>
</reference>
<dbReference type="SUPFAM" id="SSF82171">
    <property type="entry name" value="DPP6 N-terminal domain-like"/>
    <property type="match status" value="1"/>
</dbReference>
<gene>
    <name evidence="2" type="ORF">IIF7_11483</name>
</gene>
<protein>
    <recommendedName>
        <fullName evidence="1">Oligogalacturonate lyase domain-containing protein</fullName>
    </recommendedName>
</protein>
<dbReference type="PROSITE" id="PS51257">
    <property type="entry name" value="PROKAR_LIPOPROTEIN"/>
    <property type="match status" value="1"/>
</dbReference>
<dbReference type="InterPro" id="IPR027946">
    <property type="entry name" value="Ogl_dom"/>
</dbReference>
<organism evidence="2 3">
    <name type="scientific">Zunongwangia atlantica 22II14-10F7</name>
    <dbReference type="NCBI Taxonomy" id="1185767"/>
    <lineage>
        <taxon>Bacteria</taxon>
        <taxon>Pseudomonadati</taxon>
        <taxon>Bacteroidota</taxon>
        <taxon>Flavobacteriia</taxon>
        <taxon>Flavobacteriales</taxon>
        <taxon>Flavobacteriaceae</taxon>
        <taxon>Zunongwangia</taxon>
    </lineage>
</organism>
<dbReference type="PANTHER" id="PTHR36842">
    <property type="entry name" value="PROTEIN TOLB HOMOLOG"/>
    <property type="match status" value="1"/>
</dbReference>
<sequence length="432" mass="49713">MGSSRFSKLIRIPLKCFILAFLILLITIVSCKAKMNTPRMLISKEIQDSIPVLLTGEGEMPATWIDKITGHQIKKLTSEGTNYSFYFHNNPFVKAENNADWLMIFHKRTRLGNQYCSLNLTTQEQKAITTKNGKKRGEIVGTKSRKVFYTLNDSVFASHIDTQKTDFIKKLPEGVSVGVNTINASEKLLGGVVATKEEAELFRKNPNKSSYFNLIYDAHLPRHLMKIDVKTGKLTKLYQENAWLNHEQFSPTDPNLLMYCHEGPWHKVDRIWTYNLKSGDTTLIHKRTVHREIAGHEFFSPDGKTIWFDLQIPRGETFYLAGKNIETGKETRYQLERNEWSIHYTISPDMKTFAGDGGDKSQVARADDGQWIYHFTPKGNKLVSEKLVDMSRHNYSLEPNVHFSPDGKWIIFRANFEDETQIYAVAIEKHKE</sequence>
<dbReference type="Pfam" id="PF14583">
    <property type="entry name" value="Pectate_lyase22"/>
    <property type="match status" value="1"/>
</dbReference>
<dbReference type="Gene3D" id="2.130.10.10">
    <property type="entry name" value="YVTN repeat-like/Quinoprotein amine dehydrogenase"/>
    <property type="match status" value="1"/>
</dbReference>
<proteinExistence type="predicted"/>
<dbReference type="GO" id="GO:0045490">
    <property type="term" value="P:pectin catabolic process"/>
    <property type="evidence" value="ECO:0007669"/>
    <property type="project" value="InterPro"/>
</dbReference>
<feature type="domain" description="Oligogalacturonate lyase" evidence="1">
    <location>
        <begin position="63"/>
        <end position="426"/>
    </location>
</feature>
<evidence type="ECO:0000313" key="2">
    <source>
        <dbReference type="EMBL" id="ORL45441.1"/>
    </source>
</evidence>
<dbReference type="Proteomes" id="UP000192746">
    <property type="component" value="Unassembled WGS sequence"/>
</dbReference>
<comment type="caution">
    <text evidence="2">The sequence shown here is derived from an EMBL/GenBank/DDBJ whole genome shotgun (WGS) entry which is preliminary data.</text>
</comment>
<evidence type="ECO:0000259" key="1">
    <source>
        <dbReference type="Pfam" id="PF14583"/>
    </source>
</evidence>
<keyword evidence="3" id="KW-1185">Reference proteome</keyword>
<name>A0A1Y1T337_9FLAO</name>
<accession>A0A1Y1T337</accession>
<evidence type="ECO:0000313" key="3">
    <source>
        <dbReference type="Proteomes" id="UP000192746"/>
    </source>
</evidence>
<dbReference type="InterPro" id="IPR015943">
    <property type="entry name" value="WD40/YVTN_repeat-like_dom_sf"/>
</dbReference>
<dbReference type="GO" id="GO:0047487">
    <property type="term" value="F:oligogalacturonide lyase activity"/>
    <property type="evidence" value="ECO:0007669"/>
    <property type="project" value="InterPro"/>
</dbReference>
<dbReference type="AlphaFoldDB" id="A0A1Y1T337"/>